<dbReference type="Gene3D" id="3.90.1150.190">
    <property type="entry name" value="SLED domain"/>
    <property type="match status" value="1"/>
</dbReference>
<reference evidence="8" key="1">
    <citation type="submission" date="2022-11" db="EMBL/GenBank/DDBJ databases">
        <title>Centuries of genome instability and evolution in soft-shell clam transmissible cancer (bioRxiv).</title>
        <authorList>
            <person name="Hart S.F.M."/>
            <person name="Yonemitsu M.A."/>
            <person name="Giersch R.M."/>
            <person name="Beal B.F."/>
            <person name="Arriagada G."/>
            <person name="Davis B.W."/>
            <person name="Ostrander E.A."/>
            <person name="Goff S.P."/>
            <person name="Metzger M.J."/>
        </authorList>
    </citation>
    <scope>NUCLEOTIDE SEQUENCE</scope>
    <source>
        <strain evidence="8">MELC-2E11</strain>
        <tissue evidence="8">Siphon/mantle</tissue>
    </source>
</reference>
<evidence type="ECO:0000256" key="4">
    <source>
        <dbReference type="ARBA" id="ARBA00023242"/>
    </source>
</evidence>
<dbReference type="InterPro" id="IPR038348">
    <property type="entry name" value="SLED_sf"/>
</dbReference>
<evidence type="ECO:0000313" key="8">
    <source>
        <dbReference type="EMBL" id="WAR27037.1"/>
    </source>
</evidence>
<dbReference type="Proteomes" id="UP001164746">
    <property type="component" value="Chromosome 14"/>
</dbReference>
<evidence type="ECO:0000259" key="7">
    <source>
        <dbReference type="Pfam" id="PF12140"/>
    </source>
</evidence>
<feature type="compositionally biased region" description="Polar residues" evidence="6">
    <location>
        <begin position="46"/>
        <end position="57"/>
    </location>
</feature>
<proteinExistence type="predicted"/>
<protein>
    <submittedName>
        <fullName evidence="8">SMBT1-like protein</fullName>
    </submittedName>
</protein>
<evidence type="ECO:0000313" key="9">
    <source>
        <dbReference type="Proteomes" id="UP001164746"/>
    </source>
</evidence>
<dbReference type="CDD" id="cd20093">
    <property type="entry name" value="MBT_SFMBT_rpt1"/>
    <property type="match status" value="1"/>
</dbReference>
<dbReference type="Pfam" id="PF02820">
    <property type="entry name" value="MBT"/>
    <property type="match status" value="2"/>
</dbReference>
<comment type="subcellular location">
    <subcellularLocation>
        <location evidence="1">Nucleus</location>
    </subcellularLocation>
</comment>
<feature type="region of interest" description="Disordered" evidence="6">
    <location>
        <begin position="44"/>
        <end position="66"/>
    </location>
</feature>
<accession>A0ABY7FXX6</accession>
<keyword evidence="9" id="KW-1185">Reference proteome</keyword>
<dbReference type="InterPro" id="IPR050548">
    <property type="entry name" value="PcG_chromatin_remod_factors"/>
</dbReference>
<dbReference type="SMART" id="SM00561">
    <property type="entry name" value="MBT"/>
    <property type="match status" value="2"/>
</dbReference>
<keyword evidence="4" id="KW-0539">Nucleus</keyword>
<keyword evidence="3" id="KW-0677">Repeat</keyword>
<feature type="domain" description="SLED" evidence="7">
    <location>
        <begin position="822"/>
        <end position="863"/>
    </location>
</feature>
<gene>
    <name evidence="8" type="ORF">MAR_012741</name>
</gene>
<name>A0ABY7FXX6_MYAAR</name>
<dbReference type="PROSITE" id="PS51079">
    <property type="entry name" value="MBT"/>
    <property type="match status" value="2"/>
</dbReference>
<evidence type="ECO:0000256" key="3">
    <source>
        <dbReference type="ARBA" id="ARBA00022737"/>
    </source>
</evidence>
<feature type="region of interest" description="Disordered" evidence="6">
    <location>
        <begin position="973"/>
        <end position="992"/>
    </location>
</feature>
<feature type="region of interest" description="Disordered" evidence="6">
    <location>
        <begin position="387"/>
        <end position="407"/>
    </location>
</feature>
<evidence type="ECO:0000256" key="2">
    <source>
        <dbReference type="ARBA" id="ARBA00022491"/>
    </source>
</evidence>
<dbReference type="SUPFAM" id="SSF63748">
    <property type="entry name" value="Tudor/PWWP/MBT"/>
    <property type="match status" value="4"/>
</dbReference>
<keyword evidence="2" id="KW-0678">Repressor</keyword>
<sequence>MTTQLIMVDAHELQCLPRVYHASLQGAHRPWCRHPFHHVLPIEHPLSSTKMNPNSSTPRDEKQPTLLPKKVQLSPVQSQVPILQPIQPMPAMQPNRPGPFLMQQPVLMNQPTVSGQTFFSQRPRMAAQISNPPQAIQLANQGPFVQYSAPHQPLQIGHQPMPIAMSMANQTISVANQSQHFQLAPFPRQTVTPVFSMNNAPQVYSVGNLQVSSYQSLSPSIQMRNPLQGIQLRSFAQPLPQSPSKTPPPPQPAIPKSPGHSSGQLLIAPKVNPLPKAAPKVNIPPKVNLPRAPTSQLQPIQVLGNKVAIPRHGLAQCTTTQYPIFQQKLQKETDAATEESMDITSEKAETNEEIIDEVYAVLNQVFGNISEQESGPADKEKDIIEDGELQNSDDKPDEIEMDGKDGKDEQLELDSDVKHVKRDFVKFPGKVYSKRKVVESYCDYESPQNVENFHELVLKLRQKKKADVEVETATRDASAIEKDVASKSEEDEPQFIWEEYLRQVGAEAVPSSAFKHVEHSLESGFVKGMKLEVKVKSNSNSSSSSDNETDSYWVATVMMTCGPLLRLRYDGYKEEGAGEFWCDLATTEVHPIGWCAANQQNLQPPEEIRDSVEDWHEYLKEILENVGGRLYLRLEGTNLASKHFWMFYLDMRLHPLGWATENGCTYKPPADVRDEKTDEEWTEILQTAMSESENDLTPAGVFKDQLEPKTHQFQPGMRLEALVPGANYISPATVTKVINDKYFLIEIDDIRPPGERESDGPMETLCGESICLDVGTDDHEYERGMKLEAVNPTNPNQICAATITKIVDPLLWVHLDHQRTWCPRIYINHKCFSGPHLSKGRIADIPCSVGPGPMDLVLKQVLNYSYGSKKRKPAALLASKQAVKNSISKLLKKGRKKKTFLLTRKKGSRHERGPVGLSGPYVMYPHVQRLRPRPDSLKLDSNPLYWSVDRLVQFIKSTDCSHFARIIKEQCSPRRESSSSEQCSPSQCSPSE</sequence>
<feature type="repeat" description="MBT" evidence="5">
    <location>
        <begin position="622"/>
        <end position="669"/>
    </location>
</feature>
<dbReference type="PANTHER" id="PTHR12247:SF129">
    <property type="entry name" value="SOP-2-RELATED PROTEIN 3"/>
    <property type="match status" value="1"/>
</dbReference>
<organism evidence="8 9">
    <name type="scientific">Mya arenaria</name>
    <name type="common">Soft-shell clam</name>
    <dbReference type="NCBI Taxonomy" id="6604"/>
    <lineage>
        <taxon>Eukaryota</taxon>
        <taxon>Metazoa</taxon>
        <taxon>Spiralia</taxon>
        <taxon>Lophotrochozoa</taxon>
        <taxon>Mollusca</taxon>
        <taxon>Bivalvia</taxon>
        <taxon>Autobranchia</taxon>
        <taxon>Heteroconchia</taxon>
        <taxon>Euheterodonta</taxon>
        <taxon>Imparidentia</taxon>
        <taxon>Neoheterodontei</taxon>
        <taxon>Myida</taxon>
        <taxon>Myoidea</taxon>
        <taxon>Myidae</taxon>
        <taxon>Mya</taxon>
    </lineage>
</organism>
<evidence type="ECO:0000256" key="6">
    <source>
        <dbReference type="SAM" id="MobiDB-lite"/>
    </source>
</evidence>
<dbReference type="PANTHER" id="PTHR12247">
    <property type="entry name" value="POLYCOMB GROUP PROTEIN"/>
    <property type="match status" value="1"/>
</dbReference>
<feature type="compositionally biased region" description="Pro residues" evidence="6">
    <location>
        <begin position="245"/>
        <end position="255"/>
    </location>
</feature>
<feature type="compositionally biased region" description="Low complexity" evidence="6">
    <location>
        <begin position="979"/>
        <end position="992"/>
    </location>
</feature>
<evidence type="ECO:0000256" key="1">
    <source>
        <dbReference type="ARBA" id="ARBA00004123"/>
    </source>
</evidence>
<dbReference type="InterPro" id="IPR004092">
    <property type="entry name" value="Mbt"/>
</dbReference>
<evidence type="ECO:0000256" key="5">
    <source>
        <dbReference type="PROSITE-ProRule" id="PRU00459"/>
    </source>
</evidence>
<dbReference type="Gene3D" id="2.30.30.140">
    <property type="match status" value="4"/>
</dbReference>
<dbReference type="Pfam" id="PF12140">
    <property type="entry name" value="SLED"/>
    <property type="match status" value="1"/>
</dbReference>
<feature type="region of interest" description="Disordered" evidence="6">
    <location>
        <begin position="237"/>
        <end position="266"/>
    </location>
</feature>
<dbReference type="EMBL" id="CP111025">
    <property type="protein sequence ID" value="WAR27037.1"/>
    <property type="molecule type" value="Genomic_DNA"/>
</dbReference>
<dbReference type="InterPro" id="IPR021987">
    <property type="entry name" value="SLED"/>
</dbReference>
<feature type="repeat" description="MBT" evidence="5">
    <location>
        <begin position="495"/>
        <end position="605"/>
    </location>
</feature>